<accession>A0A1N6FNC7</accession>
<keyword evidence="2" id="KW-0472">Membrane</keyword>
<evidence type="ECO:0000256" key="1">
    <source>
        <dbReference type="SAM" id="MobiDB-lite"/>
    </source>
</evidence>
<keyword evidence="3" id="KW-0732">Signal</keyword>
<feature type="chain" id="PRO_5013360244" description="TPM domain-containing protein" evidence="3">
    <location>
        <begin position="30"/>
        <end position="297"/>
    </location>
</feature>
<feature type="region of interest" description="Disordered" evidence="1">
    <location>
        <begin position="269"/>
        <end position="297"/>
    </location>
</feature>
<dbReference type="STRING" id="1217970.SAMN05444002_1812"/>
<organism evidence="5 6">
    <name type="scientific">Vannielia litorea</name>
    <dbReference type="NCBI Taxonomy" id="1217970"/>
    <lineage>
        <taxon>Bacteria</taxon>
        <taxon>Pseudomonadati</taxon>
        <taxon>Pseudomonadota</taxon>
        <taxon>Alphaproteobacteria</taxon>
        <taxon>Rhodobacterales</taxon>
        <taxon>Paracoccaceae</taxon>
        <taxon>Vannielia</taxon>
    </lineage>
</organism>
<dbReference type="PANTHER" id="PTHR30373">
    <property type="entry name" value="UPF0603 PROTEIN YGCG"/>
    <property type="match status" value="1"/>
</dbReference>
<dbReference type="EMBL" id="FSRL01000001">
    <property type="protein sequence ID" value="SIN96733.1"/>
    <property type="molecule type" value="Genomic_DNA"/>
</dbReference>
<dbReference type="PANTHER" id="PTHR30373:SF2">
    <property type="entry name" value="UPF0603 PROTEIN YGCG"/>
    <property type="match status" value="1"/>
</dbReference>
<keyword evidence="2" id="KW-0812">Transmembrane</keyword>
<dbReference type="AlphaFoldDB" id="A0A1N6FNC7"/>
<evidence type="ECO:0000313" key="5">
    <source>
        <dbReference type="EMBL" id="SIN96733.1"/>
    </source>
</evidence>
<feature type="signal peptide" evidence="3">
    <location>
        <begin position="1"/>
        <end position="29"/>
    </location>
</feature>
<protein>
    <recommendedName>
        <fullName evidence="4">TPM domain-containing protein</fullName>
    </recommendedName>
</protein>
<evidence type="ECO:0000256" key="2">
    <source>
        <dbReference type="SAM" id="Phobius"/>
    </source>
</evidence>
<feature type="transmembrane region" description="Helical" evidence="2">
    <location>
        <begin position="195"/>
        <end position="214"/>
    </location>
</feature>
<feature type="compositionally biased region" description="Gly residues" evidence="1">
    <location>
        <begin position="283"/>
        <end position="297"/>
    </location>
</feature>
<evidence type="ECO:0000259" key="4">
    <source>
        <dbReference type="Pfam" id="PF04536"/>
    </source>
</evidence>
<dbReference type="Gene3D" id="3.10.310.50">
    <property type="match status" value="1"/>
</dbReference>
<feature type="domain" description="TPM" evidence="4">
    <location>
        <begin position="42"/>
        <end position="165"/>
    </location>
</feature>
<dbReference type="OrthoDB" id="9810918at2"/>
<reference evidence="6" key="1">
    <citation type="submission" date="2016-11" db="EMBL/GenBank/DDBJ databases">
        <authorList>
            <person name="Varghese N."/>
            <person name="Submissions S."/>
        </authorList>
    </citation>
    <scope>NUCLEOTIDE SEQUENCE [LARGE SCALE GENOMIC DNA]</scope>
    <source>
        <strain evidence="6">DSM 29440</strain>
    </source>
</reference>
<dbReference type="InterPro" id="IPR007621">
    <property type="entry name" value="TPM_dom"/>
</dbReference>
<proteinExistence type="predicted"/>
<dbReference type="Proteomes" id="UP000184932">
    <property type="component" value="Unassembled WGS sequence"/>
</dbReference>
<evidence type="ECO:0000313" key="6">
    <source>
        <dbReference type="Proteomes" id="UP000184932"/>
    </source>
</evidence>
<name>A0A1N6FNC7_9RHOB</name>
<dbReference type="RefSeq" id="WP_074255908.1">
    <property type="nucleotide sequence ID" value="NZ_FSRL01000001.1"/>
</dbReference>
<keyword evidence="2" id="KW-1133">Transmembrane helix</keyword>
<keyword evidence="6" id="KW-1185">Reference proteome</keyword>
<evidence type="ECO:0000256" key="3">
    <source>
        <dbReference type="SAM" id="SignalP"/>
    </source>
</evidence>
<sequence>MTFLIRAFRPAQFLLAVLALTFLPASARAQSYPDLPSSYLLDDAGVLSDAQEADLAEALREMKADTGVEMAVVTVMSTADYGGFDSLESFVTGLFNSWSLGDEARGDGILVFLARADREVRIELGTGLQGSYDNEAARIIDEVMLPAFREDRYGDGVVEGSKAAITRIATPYATPAAASGGDAAATGDEEKGGGGLTLGIIGAVIAGVIGLVVFGAKRAKANRVCASCGAKGQVEISSRTIQQPTETSTGIGEKTTTCGACGHSSTEKYTIARKSKPSSTTKTGGGKSEGGGASGKW</sequence>
<dbReference type="Pfam" id="PF04536">
    <property type="entry name" value="TPM_phosphatase"/>
    <property type="match status" value="1"/>
</dbReference>
<gene>
    <name evidence="5" type="ORF">SAMN05444002_1812</name>
</gene>